<organism evidence="1 2">
    <name type="scientific">Klebsiella pneumoniae</name>
    <dbReference type="NCBI Taxonomy" id="573"/>
    <lineage>
        <taxon>Bacteria</taxon>
        <taxon>Pseudomonadati</taxon>
        <taxon>Pseudomonadota</taxon>
        <taxon>Gammaproteobacteria</taxon>
        <taxon>Enterobacterales</taxon>
        <taxon>Enterobacteriaceae</taxon>
        <taxon>Klebsiella/Raoultella group</taxon>
        <taxon>Klebsiella</taxon>
        <taxon>Klebsiella pneumoniae complex</taxon>
    </lineage>
</organism>
<proteinExistence type="predicted"/>
<reference evidence="1 2" key="1">
    <citation type="submission" date="2018-06" db="EMBL/GenBank/DDBJ databases">
        <authorList>
            <consortium name="Pathogen Informatics"/>
            <person name="Doyle S."/>
        </authorList>
    </citation>
    <scope>NUCLEOTIDE SEQUENCE [LARGE SCALE GENOMIC DNA]</scope>
    <source>
        <strain evidence="1 2">NCTC204</strain>
    </source>
</reference>
<evidence type="ECO:0000313" key="2">
    <source>
        <dbReference type="Proteomes" id="UP000255192"/>
    </source>
</evidence>
<sequence length="30" mass="3317">MHPLDAPRTIVVPARSSVNVIWQRQYPGGA</sequence>
<evidence type="ECO:0000313" key="1">
    <source>
        <dbReference type="EMBL" id="STV36639.1"/>
    </source>
</evidence>
<name>A0A378BEM4_KLEPN</name>
<dbReference type="AlphaFoldDB" id="A0A378BEM4"/>
<gene>
    <name evidence="1" type="ORF">NCTC204_06199</name>
</gene>
<keyword evidence="1" id="KW-0449">Lipoprotein</keyword>
<protein>
    <submittedName>
        <fullName evidence="1">Lipoprotein</fullName>
    </submittedName>
</protein>
<dbReference type="EMBL" id="UGMD01000002">
    <property type="protein sequence ID" value="STV36639.1"/>
    <property type="molecule type" value="Genomic_DNA"/>
</dbReference>
<accession>A0A378BEM4</accession>
<dbReference type="Proteomes" id="UP000255192">
    <property type="component" value="Unassembled WGS sequence"/>
</dbReference>